<sequence>MTTRFQTLPAALRSGSHQIAAAVAIVFAGALSTPGAAFAQTAATGAASAAATAGAGAAQFTVQPGQSLNDAAIALTQSHDRAVLARAAKAIFDANPNAFMGHDPSRLRLGAVLNLPPVDATGAAASAAAAAEPASAPGSTAQAATNASATTSAAAPAAPTPAAPADTGAAAETGASSTSTAPHSQSASAPATTETTPAAGSQAAGTTAPPASAASGTHAWTGSIQSSAPAASAQSASQAHPQVSSLQQLLALKNRVLMELQKHGIGKQPASNGNAATAPGATQPSNSTAGASAPANATPASPTPAPAVTHPVSGPAGIPQEYLGVAAAVGAALVALLAGLTMRRRRKAARDEAAASEASAPGDESPRVTPDAARVSEETPAAPKSPSTSPADTHQAPRAAATVPVAESEPKSEPETFDDASAEAGLAAAASLGADALPRESLDPAREEARTAEAAAQEQASREQAAPTADRAAETARVESSLDEAPIHAPTGSPAHPALEQSEEAPATTRAPLELDLDAAPDVAFREPTFEPPISSATPPVQQGQVEPAAQHEQLIEPLPDDDSLALPERPSTPERFPLGEPPPLGPALADDFPRDAIRALDSLDDFALPPRAAHAEPAAEFDLPDTLGAHAVTPPASLTTQPVVAPDITAQQAMPEHAPKPPAAADEIVAGTAGAAAVAGLGAAPFGALKLDFDLELPPGPSQAVPAFTPEELARIARNKLDLAVEYIDLGDVVGARTLINEVIESNDAATRADARALLSTLAPLS</sequence>
<organism evidence="1 2">
    <name type="scientific">Paraburkholderia phymatum</name>
    <dbReference type="NCBI Taxonomy" id="148447"/>
    <lineage>
        <taxon>Bacteria</taxon>
        <taxon>Pseudomonadati</taxon>
        <taxon>Pseudomonadota</taxon>
        <taxon>Betaproteobacteria</taxon>
        <taxon>Burkholderiales</taxon>
        <taxon>Burkholderiaceae</taxon>
        <taxon>Paraburkholderia</taxon>
    </lineage>
</organism>
<proteinExistence type="predicted"/>
<evidence type="ECO:0000313" key="1">
    <source>
        <dbReference type="EMBL" id="MEX3933532.1"/>
    </source>
</evidence>
<protein>
    <submittedName>
        <fullName evidence="1">FimV/HubP family polar landmark protein</fullName>
    </submittedName>
</protein>
<gene>
    <name evidence="1" type="ORF">AB4Y32_17285</name>
</gene>
<reference evidence="1" key="1">
    <citation type="submission" date="2024-07" db="EMBL/GenBank/DDBJ databases">
        <title>A survey of Mimosa microsymbionts across Brazilian biomes reveals a high diversity of Paraburkholderia nodulating endemic species, but also that Cupriavidus is common as a symbiont of widespread species.</title>
        <authorList>
            <person name="Rouws L."/>
            <person name="Barauna A."/>
            <person name="Beukes C."/>
            <person name="Rouws J.R.C."/>
            <person name="De Faria S.M."/>
            <person name="Gross E."/>
            <person name="Bueno Dos Reis Junior F."/>
            <person name="Simon M.F."/>
            <person name="Maluk M."/>
            <person name="Odee D.W."/>
            <person name="Kenicer G."/>
            <person name="Young J.P.W."/>
            <person name="Reis V.M."/>
            <person name="Zilli J."/>
            <person name="James E.K."/>
        </authorList>
    </citation>
    <scope>NUCLEOTIDE SEQUENCE</scope>
    <source>
        <strain evidence="1">EG181B</strain>
    </source>
</reference>
<dbReference type="EMBL" id="JBFRCH010000008">
    <property type="protein sequence ID" value="MEX3933532.1"/>
    <property type="molecule type" value="Genomic_DNA"/>
</dbReference>
<name>A0ACC6U1T3_9BURK</name>
<keyword evidence="2" id="KW-1185">Reference proteome</keyword>
<comment type="caution">
    <text evidence="1">The sequence shown here is derived from an EMBL/GenBank/DDBJ whole genome shotgun (WGS) entry which is preliminary data.</text>
</comment>
<accession>A0ACC6U1T3</accession>
<evidence type="ECO:0000313" key="2">
    <source>
        <dbReference type="Proteomes" id="UP001558850"/>
    </source>
</evidence>
<dbReference type="Proteomes" id="UP001558850">
    <property type="component" value="Unassembled WGS sequence"/>
</dbReference>